<dbReference type="SUPFAM" id="SSF56112">
    <property type="entry name" value="Protein kinase-like (PK-like)"/>
    <property type="match status" value="1"/>
</dbReference>
<name>A0A0C3CF47_PILCF</name>
<evidence type="ECO:0000313" key="2">
    <source>
        <dbReference type="EMBL" id="KIM88372.1"/>
    </source>
</evidence>
<dbReference type="AlphaFoldDB" id="A0A0C3CF47"/>
<gene>
    <name evidence="2" type="ORF">PILCRDRAFT_62505</name>
</gene>
<dbReference type="PROSITE" id="PS50011">
    <property type="entry name" value="PROTEIN_KINASE_DOM"/>
    <property type="match status" value="1"/>
</dbReference>
<proteinExistence type="predicted"/>
<reference evidence="3" key="2">
    <citation type="submission" date="2015-01" db="EMBL/GenBank/DDBJ databases">
        <title>Evolutionary Origins and Diversification of the Mycorrhizal Mutualists.</title>
        <authorList>
            <consortium name="DOE Joint Genome Institute"/>
            <consortium name="Mycorrhizal Genomics Consortium"/>
            <person name="Kohler A."/>
            <person name="Kuo A."/>
            <person name="Nagy L.G."/>
            <person name="Floudas D."/>
            <person name="Copeland A."/>
            <person name="Barry K.W."/>
            <person name="Cichocki N."/>
            <person name="Veneault-Fourrey C."/>
            <person name="LaButti K."/>
            <person name="Lindquist E.A."/>
            <person name="Lipzen A."/>
            <person name="Lundell T."/>
            <person name="Morin E."/>
            <person name="Murat C."/>
            <person name="Riley R."/>
            <person name="Ohm R."/>
            <person name="Sun H."/>
            <person name="Tunlid A."/>
            <person name="Henrissat B."/>
            <person name="Grigoriev I.V."/>
            <person name="Hibbett D.S."/>
            <person name="Martin F."/>
        </authorList>
    </citation>
    <scope>NUCLEOTIDE SEQUENCE [LARGE SCALE GENOMIC DNA]</scope>
    <source>
        <strain evidence="3">F 1598</strain>
    </source>
</reference>
<keyword evidence="3" id="KW-1185">Reference proteome</keyword>
<dbReference type="InParanoid" id="A0A0C3CF47"/>
<reference evidence="2 3" key="1">
    <citation type="submission" date="2014-04" db="EMBL/GenBank/DDBJ databases">
        <authorList>
            <consortium name="DOE Joint Genome Institute"/>
            <person name="Kuo A."/>
            <person name="Tarkka M."/>
            <person name="Buscot F."/>
            <person name="Kohler A."/>
            <person name="Nagy L.G."/>
            <person name="Floudas D."/>
            <person name="Copeland A."/>
            <person name="Barry K.W."/>
            <person name="Cichocki N."/>
            <person name="Veneault-Fourrey C."/>
            <person name="LaButti K."/>
            <person name="Lindquist E.A."/>
            <person name="Lipzen A."/>
            <person name="Lundell T."/>
            <person name="Morin E."/>
            <person name="Murat C."/>
            <person name="Sun H."/>
            <person name="Tunlid A."/>
            <person name="Henrissat B."/>
            <person name="Grigoriev I.V."/>
            <person name="Hibbett D.S."/>
            <person name="Martin F."/>
            <person name="Nordberg H.P."/>
            <person name="Cantor M.N."/>
            <person name="Hua S.X."/>
        </authorList>
    </citation>
    <scope>NUCLEOTIDE SEQUENCE [LARGE SCALE GENOMIC DNA]</scope>
    <source>
        <strain evidence="2 3">F 1598</strain>
    </source>
</reference>
<dbReference type="EMBL" id="KN832977">
    <property type="protein sequence ID" value="KIM88372.1"/>
    <property type="molecule type" value="Genomic_DNA"/>
</dbReference>
<feature type="domain" description="Protein kinase" evidence="1">
    <location>
        <begin position="1"/>
        <end position="349"/>
    </location>
</feature>
<evidence type="ECO:0000259" key="1">
    <source>
        <dbReference type="PROSITE" id="PS50011"/>
    </source>
</evidence>
<dbReference type="OrthoDB" id="5987198at2759"/>
<dbReference type="HOGENOM" id="CLU_044121_2_0_1"/>
<sequence length="349" mass="40514">MSYVPANPGSYDSHIGPYEYFWVDHQPILLSCGYKLRPRYEPRWVPSWKRANHKDILPLMCEDGRGMLVNNVLDAIRLKDGVKVVLKRIPSDGDELRIALYLSSVKMRSNSRNRTVPILDVIALPDDKYVLLVMPFLRVFNTPPFHCRWEVVEALRQFLQGLEFMHEHNISHGDACLLNLMMDESRVVPKGSHFNRRHSHDGVKYNLTWRHRCAVTPVHYFYIDFGLSGCYPHGQESATALGTIGQIKDIPEFSTGSPYNPFKLDICQLGRTILEVIEQKYPDLQVFIPFAEHMARQDPKDRPSATEALAEFEAVVSTLNRRTFRARIWRREDTFSERCSRFLRRVPLL</sequence>
<protein>
    <recommendedName>
        <fullName evidence="1">Protein kinase domain-containing protein</fullName>
    </recommendedName>
</protein>
<dbReference type="InterPro" id="IPR011009">
    <property type="entry name" value="Kinase-like_dom_sf"/>
</dbReference>
<accession>A0A0C3CF47</accession>
<dbReference type="SMART" id="SM00220">
    <property type="entry name" value="S_TKc"/>
    <property type="match status" value="1"/>
</dbReference>
<dbReference type="InterPro" id="IPR000719">
    <property type="entry name" value="Prot_kinase_dom"/>
</dbReference>
<dbReference type="Proteomes" id="UP000054166">
    <property type="component" value="Unassembled WGS sequence"/>
</dbReference>
<evidence type="ECO:0000313" key="3">
    <source>
        <dbReference type="Proteomes" id="UP000054166"/>
    </source>
</evidence>
<dbReference type="Gene3D" id="1.10.510.10">
    <property type="entry name" value="Transferase(Phosphotransferase) domain 1"/>
    <property type="match status" value="1"/>
</dbReference>
<organism evidence="2 3">
    <name type="scientific">Piloderma croceum (strain F 1598)</name>
    <dbReference type="NCBI Taxonomy" id="765440"/>
    <lineage>
        <taxon>Eukaryota</taxon>
        <taxon>Fungi</taxon>
        <taxon>Dikarya</taxon>
        <taxon>Basidiomycota</taxon>
        <taxon>Agaricomycotina</taxon>
        <taxon>Agaricomycetes</taxon>
        <taxon>Agaricomycetidae</taxon>
        <taxon>Atheliales</taxon>
        <taxon>Atheliaceae</taxon>
        <taxon>Piloderma</taxon>
    </lineage>
</organism>
<dbReference type="GO" id="GO:0004672">
    <property type="term" value="F:protein kinase activity"/>
    <property type="evidence" value="ECO:0007669"/>
    <property type="project" value="InterPro"/>
</dbReference>
<dbReference type="GO" id="GO:0005524">
    <property type="term" value="F:ATP binding"/>
    <property type="evidence" value="ECO:0007669"/>
    <property type="project" value="InterPro"/>
</dbReference>